<keyword evidence="2" id="KW-1185">Reference proteome</keyword>
<proteinExistence type="predicted"/>
<protein>
    <submittedName>
        <fullName evidence="1">Uncharacterized protein</fullName>
    </submittedName>
</protein>
<feature type="non-terminal residue" evidence="1">
    <location>
        <position position="78"/>
    </location>
</feature>
<comment type="caution">
    <text evidence="1">The sequence shown here is derived from an EMBL/GenBank/DDBJ whole genome shotgun (WGS) entry which is preliminary data.</text>
</comment>
<organism evidence="1 2">
    <name type="scientific">Symbiodinium pilosum</name>
    <name type="common">Dinoflagellate</name>
    <dbReference type="NCBI Taxonomy" id="2952"/>
    <lineage>
        <taxon>Eukaryota</taxon>
        <taxon>Sar</taxon>
        <taxon>Alveolata</taxon>
        <taxon>Dinophyceae</taxon>
        <taxon>Suessiales</taxon>
        <taxon>Symbiodiniaceae</taxon>
        <taxon>Symbiodinium</taxon>
    </lineage>
</organism>
<dbReference type="Proteomes" id="UP000649617">
    <property type="component" value="Unassembled WGS sequence"/>
</dbReference>
<accession>A0A812XRC3</accession>
<dbReference type="AlphaFoldDB" id="A0A812XRC3"/>
<sequence>RWRCPFRRHHGPGLDEACQQREAPLQLAECFRCCPFRVLAPHGAQPFWERYPESCSRPQSLVAPAQASMALAGMSTSY</sequence>
<name>A0A812XRC3_SYMPI</name>
<evidence type="ECO:0000313" key="1">
    <source>
        <dbReference type="EMBL" id="CAE7745128.1"/>
    </source>
</evidence>
<dbReference type="EMBL" id="CAJNIZ010046315">
    <property type="protein sequence ID" value="CAE7745128.1"/>
    <property type="molecule type" value="Genomic_DNA"/>
</dbReference>
<feature type="non-terminal residue" evidence="1">
    <location>
        <position position="1"/>
    </location>
</feature>
<reference evidence="1" key="1">
    <citation type="submission" date="2021-02" db="EMBL/GenBank/DDBJ databases">
        <authorList>
            <person name="Dougan E. K."/>
            <person name="Rhodes N."/>
            <person name="Thang M."/>
            <person name="Chan C."/>
        </authorList>
    </citation>
    <scope>NUCLEOTIDE SEQUENCE</scope>
</reference>
<evidence type="ECO:0000313" key="2">
    <source>
        <dbReference type="Proteomes" id="UP000649617"/>
    </source>
</evidence>
<gene>
    <name evidence="1" type="ORF">SPIL2461_LOCUS21498</name>
</gene>